<sequence>MIMAYPFEKYVYRGSLFKYLELFSVIMSRLKIDTERGLMEVPITASVGRRNDLNRNQPVNALPVATYMLGDSFEINKAITASYRNKLSSARATSVQRIPVIIPVEYNLKTKKYGDMLQAIEQIYSTFTPSLDVTMEDAKTLKQEQNIKLRLLSHSVVDNWENDGVTPIWYGCTFSFEIHGFIYGYDFWNDTDGGEGGGDPNNPHVIKEVIVKLSTNMNTPWQDLDEWFRVDKDGVHHPEGDA</sequence>
<dbReference type="InterPro" id="IPR031997">
    <property type="entry name" value="T4-gp15_tss"/>
</dbReference>
<reference evidence="1" key="1">
    <citation type="submission" date="2024-06" db="EMBL/GenBank/DDBJ databases">
        <authorList>
            <person name="Melgar S."/>
            <person name="Ryabinky S."/>
            <person name="Merugu K."/>
            <person name="Desisa B."/>
            <person name="Truong H."/>
            <person name="Jamal R."/>
            <person name="Sandhu A."/>
            <person name="Johnson A."/>
        </authorList>
    </citation>
    <scope>NUCLEOTIDE SEQUENCE</scope>
</reference>
<evidence type="ECO:0000313" key="1">
    <source>
        <dbReference type="EMBL" id="XCN27912.1"/>
    </source>
</evidence>
<name>A0AAU8L0E8_9CAUD</name>
<proteinExistence type="predicted"/>
<accession>A0AAU8L0E8</accession>
<dbReference type="Pfam" id="PF16724">
    <property type="entry name" value="T4-gp15_tss"/>
    <property type="match status" value="1"/>
</dbReference>
<dbReference type="InterPro" id="IPR038553">
    <property type="entry name" value="T4-gp15_tss_sf"/>
</dbReference>
<protein>
    <submittedName>
        <fullName evidence="1">Tail sheath stabilizer protein</fullName>
    </submittedName>
</protein>
<dbReference type="EMBL" id="PP869623">
    <property type="protein sequence ID" value="XCN27912.1"/>
    <property type="molecule type" value="Genomic_DNA"/>
</dbReference>
<organism evidence="1">
    <name type="scientific">Serratia phage Kevin</name>
    <dbReference type="NCBI Taxonomy" id="3161161"/>
    <lineage>
        <taxon>Viruses</taxon>
        <taxon>Duplodnaviria</taxon>
        <taxon>Heunggongvirae</taxon>
        <taxon>Uroviricota</taxon>
        <taxon>Caudoviricetes</taxon>
        <taxon>Pantevenvirales</taxon>
        <taxon>Ackermannviridae</taxon>
        <taxon>Miltonvirus</taxon>
    </lineage>
</organism>
<dbReference type="Gene3D" id="3.30.2000.40">
    <property type="entry name" value="Myoviridae tail sheath stabiliser"/>
    <property type="match status" value="1"/>
</dbReference>